<sequence length="136" mass="14947">MTLRHSLYLTFPGNAAEVLTYYRSVFGGELTMMTYGEMGNLDEYPFAPDPDWVAHGELRGTVNVSGGDGGDHPLGSPVYSMVIYGDDVEEGRALLDRLAEDGGEAIMPYEQAPWGDYYGQVRDRFGVIWAVAASVR</sequence>
<evidence type="ECO:0000259" key="1">
    <source>
        <dbReference type="Pfam" id="PF00903"/>
    </source>
</evidence>
<dbReference type="RefSeq" id="WP_126039667.1">
    <property type="nucleotide sequence ID" value="NZ_CP034438.1"/>
</dbReference>
<feature type="domain" description="Glyoxalase/fosfomycin resistance/dioxygenase" evidence="1">
    <location>
        <begin position="12"/>
        <end position="130"/>
    </location>
</feature>
<dbReference type="Gene3D" id="3.10.180.10">
    <property type="entry name" value="2,3-Dihydroxybiphenyl 1,2-Dioxygenase, domain 1"/>
    <property type="match status" value="1"/>
</dbReference>
<dbReference type="OrthoDB" id="9795306at2"/>
<dbReference type="InterPro" id="IPR029068">
    <property type="entry name" value="Glyas_Bleomycin-R_OHBP_Dase"/>
</dbReference>
<evidence type="ECO:0000313" key="2">
    <source>
        <dbReference type="EMBL" id="AZN29629.1"/>
    </source>
</evidence>
<dbReference type="EMBL" id="CP034438">
    <property type="protein sequence ID" value="AZN29629.1"/>
    <property type="molecule type" value="Genomic_DNA"/>
</dbReference>
<dbReference type="InterPro" id="IPR004360">
    <property type="entry name" value="Glyas_Fos-R_dOase_dom"/>
</dbReference>
<dbReference type="AlphaFoldDB" id="A0A3Q8WT15"/>
<dbReference type="CDD" id="cd06588">
    <property type="entry name" value="PhnB_like"/>
    <property type="match status" value="1"/>
</dbReference>
<dbReference type="PANTHER" id="PTHR33990">
    <property type="entry name" value="PROTEIN YJDN-RELATED"/>
    <property type="match status" value="1"/>
</dbReference>
<dbReference type="Pfam" id="PF00903">
    <property type="entry name" value="Glyoxalase"/>
    <property type="match status" value="1"/>
</dbReference>
<protein>
    <submittedName>
        <fullName evidence="2">VOC family protein</fullName>
    </submittedName>
</protein>
<dbReference type="Proteomes" id="UP000270021">
    <property type="component" value="Chromosome"/>
</dbReference>
<dbReference type="KEGG" id="fsl:EJO69_04375"/>
<evidence type="ECO:0000313" key="3">
    <source>
        <dbReference type="Proteomes" id="UP000270021"/>
    </source>
</evidence>
<accession>A0A3Q8WT15</accession>
<organism evidence="2 3">
    <name type="scientific">Flaviflexus salsibiostraticola</name>
    <dbReference type="NCBI Taxonomy" id="1282737"/>
    <lineage>
        <taxon>Bacteria</taxon>
        <taxon>Bacillati</taxon>
        <taxon>Actinomycetota</taxon>
        <taxon>Actinomycetes</taxon>
        <taxon>Actinomycetales</taxon>
        <taxon>Actinomycetaceae</taxon>
        <taxon>Flaviflexus</taxon>
    </lineage>
</organism>
<keyword evidence="3" id="KW-1185">Reference proteome</keyword>
<reference evidence="2 3" key="1">
    <citation type="submission" date="2018-12" db="EMBL/GenBank/DDBJ databases">
        <title>Complete genome sequence of Flaviflexus salsibiostraticola KCTC 33148.</title>
        <authorList>
            <person name="Bae J.-W."/>
        </authorList>
    </citation>
    <scope>NUCLEOTIDE SEQUENCE [LARGE SCALE GENOMIC DNA]</scope>
    <source>
        <strain evidence="2 3">KCTC 33148</strain>
    </source>
</reference>
<dbReference type="SUPFAM" id="SSF54593">
    <property type="entry name" value="Glyoxalase/Bleomycin resistance protein/Dihydroxybiphenyl dioxygenase"/>
    <property type="match status" value="1"/>
</dbReference>
<name>A0A3Q8WT15_9ACTO</name>
<proteinExistence type="predicted"/>
<gene>
    <name evidence="2" type="ORF">EJO69_04375</name>
</gene>
<dbReference type="InterPro" id="IPR028973">
    <property type="entry name" value="PhnB-like"/>
</dbReference>
<dbReference type="PANTHER" id="PTHR33990:SF1">
    <property type="entry name" value="PROTEIN YJDN"/>
    <property type="match status" value="1"/>
</dbReference>